<keyword evidence="2" id="KW-0812">Transmembrane</keyword>
<keyword evidence="1" id="KW-0175">Coiled coil</keyword>
<reference evidence="3" key="1">
    <citation type="submission" date="2021-01" db="EMBL/GenBank/DDBJ databases">
        <authorList>
            <consortium name="Genoscope - CEA"/>
            <person name="William W."/>
        </authorList>
    </citation>
    <scope>NUCLEOTIDE SEQUENCE</scope>
</reference>
<gene>
    <name evidence="3" type="ORF">PPRIM_AZ9-3.1.T0800081</name>
</gene>
<comment type="caution">
    <text evidence="3">The sequence shown here is derived from an EMBL/GenBank/DDBJ whole genome shotgun (WGS) entry which is preliminary data.</text>
</comment>
<feature type="coiled-coil region" evidence="1">
    <location>
        <begin position="198"/>
        <end position="225"/>
    </location>
</feature>
<proteinExistence type="predicted"/>
<feature type="transmembrane region" description="Helical" evidence="2">
    <location>
        <begin position="97"/>
        <end position="117"/>
    </location>
</feature>
<dbReference type="Proteomes" id="UP000688137">
    <property type="component" value="Unassembled WGS sequence"/>
</dbReference>
<keyword evidence="2" id="KW-0472">Membrane</keyword>
<protein>
    <submittedName>
        <fullName evidence="3">Uncharacterized protein</fullName>
    </submittedName>
</protein>
<organism evidence="3 4">
    <name type="scientific">Paramecium primaurelia</name>
    <dbReference type="NCBI Taxonomy" id="5886"/>
    <lineage>
        <taxon>Eukaryota</taxon>
        <taxon>Sar</taxon>
        <taxon>Alveolata</taxon>
        <taxon>Ciliophora</taxon>
        <taxon>Intramacronucleata</taxon>
        <taxon>Oligohymenophorea</taxon>
        <taxon>Peniculida</taxon>
        <taxon>Parameciidae</taxon>
        <taxon>Paramecium</taxon>
    </lineage>
</organism>
<evidence type="ECO:0000313" key="4">
    <source>
        <dbReference type="Proteomes" id="UP000688137"/>
    </source>
</evidence>
<feature type="transmembrane region" description="Helical" evidence="2">
    <location>
        <begin position="183"/>
        <end position="201"/>
    </location>
</feature>
<dbReference type="EMBL" id="CAJJDM010000083">
    <property type="protein sequence ID" value="CAD8088089.1"/>
    <property type="molecule type" value="Genomic_DNA"/>
</dbReference>
<evidence type="ECO:0000313" key="3">
    <source>
        <dbReference type="EMBL" id="CAD8088089.1"/>
    </source>
</evidence>
<feature type="transmembrane region" description="Helical" evidence="2">
    <location>
        <begin position="138"/>
        <end position="163"/>
    </location>
</feature>
<keyword evidence="2" id="KW-1133">Transmembrane helix</keyword>
<accession>A0A8S1N9Z0</accession>
<name>A0A8S1N9Z0_PARPR</name>
<keyword evidence="4" id="KW-1185">Reference proteome</keyword>
<sequence length="226" mass="26187">MLIKKIVSQFCSQFEKNIQKTRRAPQIINQIKEEETTTEERESDFSLRRMPFYRFPFGLQKNFYYLIGPLIYFDFTQMQNPYFSYQLTNAFCQLNDIYIFGFAGIVGAIVGCHFVSGKPFKYLGLYSTSQLICLSGNGVLMYYLSPYLFGFYFVGILSHLIWYNNTKGLIGVPKTFNNLYLKSMVFSSLFIFAAIGGIVLLNQEIKHIEIKIEELQKLSDSLKQGL</sequence>
<evidence type="ECO:0000256" key="2">
    <source>
        <dbReference type="SAM" id="Phobius"/>
    </source>
</evidence>
<evidence type="ECO:0000256" key="1">
    <source>
        <dbReference type="SAM" id="Coils"/>
    </source>
</evidence>
<dbReference type="AlphaFoldDB" id="A0A8S1N9Z0"/>